<dbReference type="GeneTree" id="ENSGT01100000263473"/>
<dbReference type="Proteomes" id="UP000694395">
    <property type="component" value="Chromosome 21"/>
</dbReference>
<evidence type="ECO:0000313" key="4">
    <source>
        <dbReference type="Ensembl" id="ENSOMYP00000132875.1"/>
    </source>
</evidence>
<dbReference type="InterPro" id="IPR016187">
    <property type="entry name" value="CTDL_fold"/>
</dbReference>
<keyword evidence="5" id="KW-1185">Reference proteome</keyword>
<dbReference type="PROSITE" id="PS00615">
    <property type="entry name" value="C_TYPE_LECTIN_1"/>
    <property type="match status" value="1"/>
</dbReference>
<organism evidence="4 5">
    <name type="scientific">Oncorhynchus mykiss</name>
    <name type="common">Rainbow trout</name>
    <name type="synonym">Salmo gairdneri</name>
    <dbReference type="NCBI Taxonomy" id="8022"/>
    <lineage>
        <taxon>Eukaryota</taxon>
        <taxon>Metazoa</taxon>
        <taxon>Chordata</taxon>
        <taxon>Craniata</taxon>
        <taxon>Vertebrata</taxon>
        <taxon>Euteleostomi</taxon>
        <taxon>Actinopterygii</taxon>
        <taxon>Neopterygii</taxon>
        <taxon>Teleostei</taxon>
        <taxon>Protacanthopterygii</taxon>
        <taxon>Salmoniformes</taxon>
        <taxon>Salmonidae</taxon>
        <taxon>Salmoninae</taxon>
        <taxon>Oncorhynchus</taxon>
    </lineage>
</organism>
<keyword evidence="2" id="KW-0812">Transmembrane</keyword>
<dbReference type="Gene3D" id="3.10.100.10">
    <property type="entry name" value="Mannose-Binding Protein A, subunit A"/>
    <property type="match status" value="2"/>
</dbReference>
<dbReference type="InterPro" id="IPR001304">
    <property type="entry name" value="C-type_lectin-like"/>
</dbReference>
<reference evidence="4" key="1">
    <citation type="submission" date="2020-07" db="EMBL/GenBank/DDBJ databases">
        <title>A long reads based de novo assembly of the rainbow trout Arlee double haploid line genome.</title>
        <authorList>
            <person name="Gao G."/>
            <person name="Palti Y."/>
        </authorList>
    </citation>
    <scope>NUCLEOTIDE SEQUENCE [LARGE SCALE GENOMIC DNA]</scope>
</reference>
<dbReference type="SMART" id="SM00034">
    <property type="entry name" value="CLECT"/>
    <property type="match status" value="1"/>
</dbReference>
<feature type="domain" description="C-type lectin" evidence="3">
    <location>
        <begin position="19"/>
        <end position="86"/>
    </location>
</feature>
<keyword evidence="1" id="KW-1015">Disulfide bond</keyword>
<keyword evidence="2" id="KW-0472">Membrane</keyword>
<dbReference type="PANTHER" id="PTHR45784:SF3">
    <property type="entry name" value="C-TYPE LECTIN DOMAIN FAMILY 4 MEMBER K-LIKE-RELATED"/>
    <property type="match status" value="1"/>
</dbReference>
<proteinExistence type="predicted"/>
<dbReference type="CDD" id="cd00037">
    <property type="entry name" value="CLECT"/>
    <property type="match status" value="1"/>
</dbReference>
<dbReference type="PANTHER" id="PTHR45784">
    <property type="entry name" value="C-TYPE LECTIN DOMAIN FAMILY 20 MEMBER A-RELATED"/>
    <property type="match status" value="1"/>
</dbReference>
<keyword evidence="2" id="KW-1133">Transmembrane helix</keyword>
<reference evidence="4" key="2">
    <citation type="submission" date="2025-08" db="UniProtKB">
        <authorList>
            <consortium name="Ensembl"/>
        </authorList>
    </citation>
    <scope>IDENTIFICATION</scope>
</reference>
<dbReference type="InterPro" id="IPR018378">
    <property type="entry name" value="C-type_lectin_CS"/>
</dbReference>
<dbReference type="AlphaFoldDB" id="A0A8K9XH96"/>
<evidence type="ECO:0000256" key="2">
    <source>
        <dbReference type="SAM" id="Phobius"/>
    </source>
</evidence>
<feature type="transmembrane region" description="Helical" evidence="2">
    <location>
        <begin position="269"/>
        <end position="288"/>
    </location>
</feature>
<evidence type="ECO:0000256" key="1">
    <source>
        <dbReference type="ARBA" id="ARBA00023157"/>
    </source>
</evidence>
<sequence>MNRLMKMDRFSVNNWIGTVWIGLYDDMVNSWWWSLEDSDYYGKGETKFRNWQSGAPDNIVAQPCVVIKNGMWKNQDCKLERSFICCTGEKNNSPRFILVNETKKSWGEAQNYCRNRYRDLASVRNQVENQELETLVGDSDVWIGLFSDSWKWSDGSGSSFRHWKLGEPNNNDSKPRCGGAVFKEGNTVSDEWTDWPCDNTWQPFVCYSTPPVKTTQKAVRVRLTPNDQNMDMNDPVVQEAILQQVSLVVSFWGLLLTRFKYKKDNMMHYIIIHYYIIALHIILCSVYFCSSDKERAEGEGDV</sequence>
<name>A0A8K9XH96_ONCMY</name>
<dbReference type="InterPro" id="IPR016186">
    <property type="entry name" value="C-type_lectin-like/link_sf"/>
</dbReference>
<dbReference type="SUPFAM" id="SSF56436">
    <property type="entry name" value="C-type lectin-like"/>
    <property type="match status" value="2"/>
</dbReference>
<dbReference type="Pfam" id="PF00059">
    <property type="entry name" value="Lectin_C"/>
    <property type="match status" value="1"/>
</dbReference>
<evidence type="ECO:0000313" key="5">
    <source>
        <dbReference type="Proteomes" id="UP000694395"/>
    </source>
</evidence>
<feature type="domain" description="C-type lectin" evidence="3">
    <location>
        <begin position="96"/>
        <end position="198"/>
    </location>
</feature>
<dbReference type="Ensembl" id="ENSOMYT00000156676.1">
    <property type="protein sequence ID" value="ENSOMYP00000132875.1"/>
    <property type="gene ID" value="ENSOMYG00000069001.1"/>
</dbReference>
<protein>
    <recommendedName>
        <fullName evidence="3">C-type lectin domain-containing protein</fullName>
    </recommendedName>
</protein>
<dbReference type="PROSITE" id="PS50041">
    <property type="entry name" value="C_TYPE_LECTIN_2"/>
    <property type="match status" value="2"/>
</dbReference>
<evidence type="ECO:0000259" key="3">
    <source>
        <dbReference type="PROSITE" id="PS50041"/>
    </source>
</evidence>
<reference evidence="4" key="3">
    <citation type="submission" date="2025-09" db="UniProtKB">
        <authorList>
            <consortium name="Ensembl"/>
        </authorList>
    </citation>
    <scope>IDENTIFICATION</scope>
</reference>
<accession>A0A8K9XH96</accession>